<keyword evidence="5" id="KW-0378">Hydrolase</keyword>
<comment type="caution">
    <text evidence="8">The sequence shown here is derived from an EMBL/GenBank/DDBJ whole genome shotgun (WGS) entry which is preliminary data.</text>
</comment>
<dbReference type="InterPro" id="IPR001478">
    <property type="entry name" value="PDZ"/>
</dbReference>
<evidence type="ECO:0000256" key="6">
    <source>
        <dbReference type="ARBA" id="ARBA00022825"/>
    </source>
</evidence>
<dbReference type="InterPro" id="IPR009003">
    <property type="entry name" value="Peptidase_S1_PA"/>
</dbReference>
<dbReference type="Gene3D" id="2.30.42.10">
    <property type="match status" value="1"/>
</dbReference>
<dbReference type="NCBIfam" id="TIGR02037">
    <property type="entry name" value="degP_htrA_DO"/>
    <property type="match status" value="1"/>
</dbReference>
<keyword evidence="6" id="KW-0720">Serine protease</keyword>
<evidence type="ECO:0000313" key="8">
    <source>
        <dbReference type="EMBL" id="KKL47525.1"/>
    </source>
</evidence>
<name>A0A0F9ERJ4_9ZZZZ</name>
<accession>A0A0F9ERJ4</accession>
<dbReference type="SUPFAM" id="SSF50156">
    <property type="entry name" value="PDZ domain-like"/>
    <property type="match status" value="1"/>
</dbReference>
<sequence>MTRRLVTGIILIFLGAGLGAGAYSLYTQNNSLPVNLQPYPALEGPRPKVAPEGVFPTVANSVSPTVVNISAVKLRPQGRPSKDDPFYDFFEDFFSPLYDFGLKKHYMEKSTGSGVIVSPEGYIITNHHVVSDAQKIKVTLQDKRSFKAEVIGVDTKTDLAVVRITAEDLPYIRWGDSDRLMVGDFVLAVGNPFGLSHTVTMGIISAVGRANVGIADYEDFIQTDAAINPGNSGGPLVNTRGELVGINTAIFSRSGGYQGIGFAVPSNMVRLVMEQLLTNGRVVRGWLGVSIQELTPALMKAFAHSSLKGALVSETVKGSPAESAGLMHGDIIISFGGSEVQGPAELRNLVARSKPGTKTGITILRSGRRTEITVNVAELPTEQETARIERMPERSGDAFSGLSVIALTEDTARQLNLPED</sequence>
<dbReference type="GO" id="GO:0004252">
    <property type="term" value="F:serine-type endopeptidase activity"/>
    <property type="evidence" value="ECO:0007669"/>
    <property type="project" value="InterPro"/>
</dbReference>
<dbReference type="PRINTS" id="PR00834">
    <property type="entry name" value="PROTEASES2C"/>
</dbReference>
<dbReference type="AlphaFoldDB" id="A0A0F9ERJ4"/>
<evidence type="ECO:0000256" key="5">
    <source>
        <dbReference type="ARBA" id="ARBA00022801"/>
    </source>
</evidence>
<comment type="similarity">
    <text evidence="1">Belongs to the peptidase S1C family.</text>
</comment>
<dbReference type="PANTHER" id="PTHR22939">
    <property type="entry name" value="SERINE PROTEASE FAMILY S1C HTRA-RELATED"/>
    <property type="match status" value="1"/>
</dbReference>
<feature type="domain" description="PDZ" evidence="7">
    <location>
        <begin position="276"/>
        <end position="342"/>
    </location>
</feature>
<evidence type="ECO:0000259" key="7">
    <source>
        <dbReference type="PROSITE" id="PS50106"/>
    </source>
</evidence>
<dbReference type="CDD" id="cd10839">
    <property type="entry name" value="cpPDZ1_DegP-like"/>
    <property type="match status" value="1"/>
</dbReference>
<proteinExistence type="inferred from homology"/>
<keyword evidence="4" id="KW-0677">Repeat</keyword>
<dbReference type="FunFam" id="2.40.10.10:FF:000001">
    <property type="entry name" value="Periplasmic serine protease DegS"/>
    <property type="match status" value="1"/>
</dbReference>
<keyword evidence="2" id="KW-0645">Protease</keyword>
<dbReference type="GO" id="GO:0006508">
    <property type="term" value="P:proteolysis"/>
    <property type="evidence" value="ECO:0007669"/>
    <property type="project" value="UniProtKB-KW"/>
</dbReference>
<dbReference type="InterPro" id="IPR001940">
    <property type="entry name" value="Peptidase_S1C"/>
</dbReference>
<dbReference type="PROSITE" id="PS50106">
    <property type="entry name" value="PDZ"/>
    <property type="match status" value="1"/>
</dbReference>
<dbReference type="SUPFAM" id="SSF50494">
    <property type="entry name" value="Trypsin-like serine proteases"/>
    <property type="match status" value="1"/>
</dbReference>
<protein>
    <recommendedName>
        <fullName evidence="7">PDZ domain-containing protein</fullName>
    </recommendedName>
</protein>
<gene>
    <name evidence="8" type="ORF">LCGC14_2334670</name>
</gene>
<dbReference type="EMBL" id="LAZR01033631">
    <property type="protein sequence ID" value="KKL47525.1"/>
    <property type="molecule type" value="Genomic_DNA"/>
</dbReference>
<dbReference type="SMART" id="SM00228">
    <property type="entry name" value="PDZ"/>
    <property type="match status" value="1"/>
</dbReference>
<dbReference type="Pfam" id="PF13365">
    <property type="entry name" value="Trypsin_2"/>
    <property type="match status" value="1"/>
</dbReference>
<evidence type="ECO:0000256" key="4">
    <source>
        <dbReference type="ARBA" id="ARBA00022737"/>
    </source>
</evidence>
<reference evidence="8" key="1">
    <citation type="journal article" date="2015" name="Nature">
        <title>Complex archaea that bridge the gap between prokaryotes and eukaryotes.</title>
        <authorList>
            <person name="Spang A."/>
            <person name="Saw J.H."/>
            <person name="Jorgensen S.L."/>
            <person name="Zaremba-Niedzwiedzka K."/>
            <person name="Martijn J."/>
            <person name="Lind A.E."/>
            <person name="van Eijk R."/>
            <person name="Schleper C."/>
            <person name="Guy L."/>
            <person name="Ettema T.J."/>
        </authorList>
    </citation>
    <scope>NUCLEOTIDE SEQUENCE</scope>
</reference>
<evidence type="ECO:0000256" key="3">
    <source>
        <dbReference type="ARBA" id="ARBA00022729"/>
    </source>
</evidence>
<feature type="non-terminal residue" evidence="8">
    <location>
        <position position="420"/>
    </location>
</feature>
<dbReference type="InterPro" id="IPR011782">
    <property type="entry name" value="Pept_S1C_Do"/>
</dbReference>
<dbReference type="Gene3D" id="2.40.10.120">
    <property type="match status" value="1"/>
</dbReference>
<organism evidence="8">
    <name type="scientific">marine sediment metagenome</name>
    <dbReference type="NCBI Taxonomy" id="412755"/>
    <lineage>
        <taxon>unclassified sequences</taxon>
        <taxon>metagenomes</taxon>
        <taxon>ecological metagenomes</taxon>
    </lineage>
</organism>
<dbReference type="Pfam" id="PF13180">
    <property type="entry name" value="PDZ_2"/>
    <property type="match status" value="1"/>
</dbReference>
<dbReference type="InterPro" id="IPR036034">
    <property type="entry name" value="PDZ_sf"/>
</dbReference>
<evidence type="ECO:0000256" key="1">
    <source>
        <dbReference type="ARBA" id="ARBA00010541"/>
    </source>
</evidence>
<keyword evidence="3" id="KW-0732">Signal</keyword>
<dbReference type="PANTHER" id="PTHR22939:SF129">
    <property type="entry name" value="SERINE PROTEASE HTRA2, MITOCHONDRIAL"/>
    <property type="match status" value="1"/>
</dbReference>
<evidence type="ECO:0000256" key="2">
    <source>
        <dbReference type="ARBA" id="ARBA00022670"/>
    </source>
</evidence>